<evidence type="ECO:0000256" key="3">
    <source>
        <dbReference type="ARBA" id="ARBA00023274"/>
    </source>
</evidence>
<dbReference type="SUPFAM" id="SSF54570">
    <property type="entry name" value="Ribosomal protein S19"/>
    <property type="match status" value="1"/>
</dbReference>
<dbReference type="PRINTS" id="PR00975">
    <property type="entry name" value="RIBOSOMALS19"/>
</dbReference>
<protein>
    <recommendedName>
        <fullName evidence="8">Ribosomal protein S19/S15</fullName>
    </recommendedName>
</protein>
<comment type="similarity">
    <text evidence="1 4">Belongs to the universal ribosomal protein uS19 family.</text>
</comment>
<dbReference type="GO" id="GO:0000028">
    <property type="term" value="P:ribosomal small subunit assembly"/>
    <property type="evidence" value="ECO:0007669"/>
    <property type="project" value="TreeGrafter"/>
</dbReference>
<dbReference type="Pfam" id="PF00203">
    <property type="entry name" value="Ribosomal_S19"/>
    <property type="match status" value="1"/>
</dbReference>
<feature type="signal peptide" evidence="5">
    <location>
        <begin position="1"/>
        <end position="19"/>
    </location>
</feature>
<name>A0A4P9XA70_9FUNG</name>
<evidence type="ECO:0000313" key="7">
    <source>
        <dbReference type="Proteomes" id="UP000274922"/>
    </source>
</evidence>
<dbReference type="Proteomes" id="UP000274922">
    <property type="component" value="Unassembled WGS sequence"/>
</dbReference>
<evidence type="ECO:0000256" key="2">
    <source>
        <dbReference type="ARBA" id="ARBA00022980"/>
    </source>
</evidence>
<reference evidence="7" key="1">
    <citation type="journal article" date="2018" name="Nat. Microbiol.">
        <title>Leveraging single-cell genomics to expand the fungal tree of life.</title>
        <authorList>
            <person name="Ahrendt S.R."/>
            <person name="Quandt C.A."/>
            <person name="Ciobanu D."/>
            <person name="Clum A."/>
            <person name="Salamov A."/>
            <person name="Andreopoulos B."/>
            <person name="Cheng J.F."/>
            <person name="Woyke T."/>
            <person name="Pelin A."/>
            <person name="Henrissat B."/>
            <person name="Reynolds N.K."/>
            <person name="Benny G.L."/>
            <person name="Smith M.E."/>
            <person name="James T.Y."/>
            <person name="Grigoriev I.V."/>
        </authorList>
    </citation>
    <scope>NUCLEOTIDE SEQUENCE [LARGE SCALE GENOMIC DNA]</scope>
    <source>
        <strain evidence="7">ATCC 52028</strain>
    </source>
</reference>
<dbReference type="EMBL" id="ML014149">
    <property type="protein sequence ID" value="RKP02205.1"/>
    <property type="molecule type" value="Genomic_DNA"/>
</dbReference>
<keyword evidence="5" id="KW-0732">Signal</keyword>
<evidence type="ECO:0000256" key="4">
    <source>
        <dbReference type="RuleBase" id="RU003485"/>
    </source>
</evidence>
<dbReference type="PANTHER" id="PTHR11880:SF8">
    <property type="entry name" value="SMALL RIBOSOMAL SUBUNIT PROTEIN US19M"/>
    <property type="match status" value="1"/>
</dbReference>
<dbReference type="Gene3D" id="3.30.860.10">
    <property type="entry name" value="30s Ribosomal Protein S19, Chain A"/>
    <property type="match status" value="1"/>
</dbReference>
<dbReference type="HAMAP" id="MF_00531">
    <property type="entry name" value="Ribosomal_uS19"/>
    <property type="match status" value="1"/>
</dbReference>
<evidence type="ECO:0008006" key="8">
    <source>
        <dbReference type="Google" id="ProtNLM"/>
    </source>
</evidence>
<dbReference type="GO" id="GO:0006412">
    <property type="term" value="P:translation"/>
    <property type="evidence" value="ECO:0007669"/>
    <property type="project" value="InterPro"/>
</dbReference>
<dbReference type="STRING" id="1555241.A0A4P9XA70"/>
<organism evidence="6 7">
    <name type="scientific">Caulochytrium protostelioides</name>
    <dbReference type="NCBI Taxonomy" id="1555241"/>
    <lineage>
        <taxon>Eukaryota</taxon>
        <taxon>Fungi</taxon>
        <taxon>Fungi incertae sedis</taxon>
        <taxon>Chytridiomycota</taxon>
        <taxon>Chytridiomycota incertae sedis</taxon>
        <taxon>Chytridiomycetes</taxon>
        <taxon>Caulochytriales</taxon>
        <taxon>Caulochytriaceae</taxon>
        <taxon>Caulochytrium</taxon>
    </lineage>
</organism>
<dbReference type="InterPro" id="IPR023575">
    <property type="entry name" value="Ribosomal_uS19_SF"/>
</dbReference>
<evidence type="ECO:0000256" key="5">
    <source>
        <dbReference type="SAM" id="SignalP"/>
    </source>
</evidence>
<keyword evidence="2 4" id="KW-0689">Ribosomal protein</keyword>
<evidence type="ECO:0000256" key="1">
    <source>
        <dbReference type="ARBA" id="ARBA00007345"/>
    </source>
</evidence>
<keyword evidence="3 4" id="KW-0687">Ribonucleoprotein</keyword>
<proteinExistence type="inferred from homology"/>
<keyword evidence="7" id="KW-1185">Reference proteome</keyword>
<dbReference type="AlphaFoldDB" id="A0A4P9XA70"/>
<sequence>MTRALWKTPFFVPFPLAQAAGTAEAAAPIRTKARAATILPSYIGRRFDVHNGHKYVSVFITEAMTGHKLGEFARTRKPFSYKKKDDGRRR</sequence>
<dbReference type="PANTHER" id="PTHR11880">
    <property type="entry name" value="RIBOSOMAL PROTEIN S19P FAMILY MEMBER"/>
    <property type="match status" value="1"/>
</dbReference>
<evidence type="ECO:0000313" key="6">
    <source>
        <dbReference type="EMBL" id="RKP02205.1"/>
    </source>
</evidence>
<gene>
    <name evidence="6" type="ORF">CXG81DRAFT_11031</name>
</gene>
<dbReference type="InterPro" id="IPR002222">
    <property type="entry name" value="Ribosomal_uS19"/>
</dbReference>
<dbReference type="GO" id="GO:0003735">
    <property type="term" value="F:structural constituent of ribosome"/>
    <property type="evidence" value="ECO:0007669"/>
    <property type="project" value="InterPro"/>
</dbReference>
<feature type="chain" id="PRO_5020624377" description="Ribosomal protein S19/S15" evidence="5">
    <location>
        <begin position="20"/>
        <end position="90"/>
    </location>
</feature>
<accession>A0A4P9XA70</accession>
<dbReference type="OrthoDB" id="2043at2759"/>
<dbReference type="PIRSF" id="PIRSF002144">
    <property type="entry name" value="Ribosomal_S19"/>
    <property type="match status" value="1"/>
</dbReference>
<dbReference type="GO" id="GO:0005763">
    <property type="term" value="C:mitochondrial small ribosomal subunit"/>
    <property type="evidence" value="ECO:0007669"/>
    <property type="project" value="TreeGrafter"/>
</dbReference>